<evidence type="ECO:0000256" key="1">
    <source>
        <dbReference type="SAM" id="MobiDB-lite"/>
    </source>
</evidence>
<accession>A0A850PST8</accession>
<dbReference type="EMBL" id="JABFYL010000024">
    <property type="protein sequence ID" value="NVN50585.1"/>
    <property type="molecule type" value="Genomic_DNA"/>
</dbReference>
<protein>
    <submittedName>
        <fullName evidence="2">Uncharacterized protein</fullName>
    </submittedName>
</protein>
<dbReference type="AlphaFoldDB" id="A0A850PST8"/>
<proteinExistence type="predicted"/>
<feature type="compositionally biased region" description="Basic residues" evidence="1">
    <location>
        <begin position="72"/>
        <end position="84"/>
    </location>
</feature>
<keyword evidence="3" id="KW-1185">Reference proteome</keyword>
<sequence length="104" mass="11698">MPGLHGRPTLSAGRPQFINRASVIRLPADVALARTGLLRLAIRRVCQPSHPDSTIHTEQRSPQTRDQNVARFRSKLIRGVRRRVGRTERGSLPLRSREKTTDTA</sequence>
<feature type="compositionally biased region" description="Basic and acidic residues" evidence="1">
    <location>
        <begin position="85"/>
        <end position="104"/>
    </location>
</feature>
<evidence type="ECO:0000313" key="3">
    <source>
        <dbReference type="Proteomes" id="UP000570517"/>
    </source>
</evidence>
<dbReference type="Proteomes" id="UP000570517">
    <property type="component" value="Unassembled WGS sequence"/>
</dbReference>
<gene>
    <name evidence="2" type="ORF">HLY00_5524</name>
</gene>
<reference evidence="2 3" key="1">
    <citation type="submission" date="2020-05" db="EMBL/GenBank/DDBJ databases">
        <title>Draft genome sequence of Mycobacterium hippocampi DL, isolated from European seabass, Dicentrarchus labrax, reared in fish farms.</title>
        <authorList>
            <person name="Stathopoulou P."/>
            <person name="Asimakis E."/>
            <person name="Tzokas K."/>
            <person name="Batargias C."/>
            <person name="Tsiamis G."/>
        </authorList>
    </citation>
    <scope>NUCLEOTIDE SEQUENCE [LARGE SCALE GENOMIC DNA]</scope>
    <source>
        <strain evidence="2 3">DL</strain>
    </source>
</reference>
<organism evidence="2 3">
    <name type="scientific">Mycolicibacterium hippocampi</name>
    <dbReference type="NCBI Taxonomy" id="659824"/>
    <lineage>
        <taxon>Bacteria</taxon>
        <taxon>Bacillati</taxon>
        <taxon>Actinomycetota</taxon>
        <taxon>Actinomycetes</taxon>
        <taxon>Mycobacteriales</taxon>
        <taxon>Mycobacteriaceae</taxon>
        <taxon>Mycolicibacterium</taxon>
    </lineage>
</organism>
<comment type="caution">
    <text evidence="2">The sequence shown here is derived from an EMBL/GenBank/DDBJ whole genome shotgun (WGS) entry which is preliminary data.</text>
</comment>
<feature type="region of interest" description="Disordered" evidence="1">
    <location>
        <begin position="49"/>
        <end position="104"/>
    </location>
</feature>
<name>A0A850PST8_9MYCO</name>
<evidence type="ECO:0000313" key="2">
    <source>
        <dbReference type="EMBL" id="NVN50585.1"/>
    </source>
</evidence>